<dbReference type="OrthoDB" id="2030441at2"/>
<name>D3Q8J8_STANL</name>
<keyword evidence="2" id="KW-1185">Reference proteome</keyword>
<gene>
    <name evidence="1" type="ordered locus">Snas_4799</name>
</gene>
<dbReference type="Proteomes" id="UP000000844">
    <property type="component" value="Chromosome"/>
</dbReference>
<organism evidence="1 2">
    <name type="scientific">Stackebrandtia nassauensis (strain DSM 44728 / CIP 108903 / NRRL B-16338 / NBRC 102104 / LLR-40K-21)</name>
    <dbReference type="NCBI Taxonomy" id="446470"/>
    <lineage>
        <taxon>Bacteria</taxon>
        <taxon>Bacillati</taxon>
        <taxon>Actinomycetota</taxon>
        <taxon>Actinomycetes</taxon>
        <taxon>Glycomycetales</taxon>
        <taxon>Glycomycetaceae</taxon>
        <taxon>Stackebrandtia</taxon>
    </lineage>
</organism>
<reference evidence="1 2" key="1">
    <citation type="journal article" date="2009" name="Stand. Genomic Sci.">
        <title>Complete genome sequence of Stackebrandtia nassauensis type strain (LLR-40K-21).</title>
        <authorList>
            <person name="Munk C."/>
            <person name="Lapidus A."/>
            <person name="Copeland A."/>
            <person name="Jando M."/>
            <person name="Mayilraj S."/>
            <person name="Glavina Del Rio T."/>
            <person name="Nolan M."/>
            <person name="Chen F."/>
            <person name="Lucas S."/>
            <person name="Tice H."/>
            <person name="Cheng J.F."/>
            <person name="Han C."/>
            <person name="Detter J.C."/>
            <person name="Bruce D."/>
            <person name="Goodwin L."/>
            <person name="Chain P."/>
            <person name="Pitluck S."/>
            <person name="Goker M."/>
            <person name="Ovchinikova G."/>
            <person name="Pati A."/>
            <person name="Ivanova N."/>
            <person name="Mavromatis K."/>
            <person name="Chen A."/>
            <person name="Palaniappan K."/>
            <person name="Land M."/>
            <person name="Hauser L."/>
            <person name="Chang Y.J."/>
            <person name="Jeffries C.D."/>
            <person name="Bristow J."/>
            <person name="Eisen J.A."/>
            <person name="Markowitz V."/>
            <person name="Hugenholtz P."/>
            <person name="Kyrpides N.C."/>
            <person name="Klenk H.P."/>
        </authorList>
    </citation>
    <scope>NUCLEOTIDE SEQUENCE [LARGE SCALE GENOMIC DNA]</scope>
    <source>
        <strain evidence="2">DSM 44728 / CIP 108903 / NRRL B-16338 / NBRC 102104 / LLR-40K-21</strain>
    </source>
</reference>
<dbReference type="AlphaFoldDB" id="D3Q8J8"/>
<dbReference type="eggNOG" id="ENOG5032T12">
    <property type="taxonomic scope" value="Bacteria"/>
</dbReference>
<sequence length="217" mass="24916">MTILTHLGPVLTRAELSTRGWTRSMVIELLDPPDQRKPNPFYRSSTPMYLYRLERVEQAEAGAEFARLSRRARLRSAQAKATAQRRRDALLAEVRSASITLPSLTRAELAEAAVRHRNKREEQRCYLVPDRHFEPATVDDIDPVTLARWQVDYLRRRQTGYDQLMSAVTGRVGRADATRAIRAKLYNAIATAYPSLRRECDRQLRLPDIPDHASRAH</sequence>
<dbReference type="EMBL" id="CP001778">
    <property type="protein sequence ID" value="ADD44440.1"/>
    <property type="molecule type" value="Genomic_DNA"/>
</dbReference>
<protein>
    <submittedName>
        <fullName evidence="1">Uncharacterized protein</fullName>
    </submittedName>
</protein>
<dbReference type="STRING" id="446470.Snas_4799"/>
<dbReference type="RefSeq" id="WP_013020011.1">
    <property type="nucleotide sequence ID" value="NC_013947.1"/>
</dbReference>
<dbReference type="KEGG" id="sna:Snas_4799"/>
<evidence type="ECO:0000313" key="2">
    <source>
        <dbReference type="Proteomes" id="UP000000844"/>
    </source>
</evidence>
<dbReference type="HOGENOM" id="CLU_1427322_0_0_11"/>
<evidence type="ECO:0000313" key="1">
    <source>
        <dbReference type="EMBL" id="ADD44440.1"/>
    </source>
</evidence>
<accession>D3Q8J8</accession>
<proteinExistence type="predicted"/>